<evidence type="ECO:0000313" key="3">
    <source>
        <dbReference type="Proteomes" id="UP000198677"/>
    </source>
</evidence>
<dbReference type="AlphaFoldDB" id="A0A1H7NYM9"/>
<evidence type="ECO:0000313" key="2">
    <source>
        <dbReference type="EMBL" id="SEL28095.1"/>
    </source>
</evidence>
<keyword evidence="1" id="KW-0812">Transmembrane</keyword>
<name>A0A1H7NYM9_9NOCA</name>
<dbReference type="Proteomes" id="UP000198677">
    <property type="component" value="Unassembled WGS sequence"/>
</dbReference>
<dbReference type="EMBL" id="FOAW01000007">
    <property type="protein sequence ID" value="SEL28095.1"/>
    <property type="molecule type" value="Genomic_DNA"/>
</dbReference>
<reference evidence="3" key="1">
    <citation type="submission" date="2016-10" db="EMBL/GenBank/DDBJ databases">
        <authorList>
            <person name="Varghese N."/>
            <person name="Submissions S."/>
        </authorList>
    </citation>
    <scope>NUCLEOTIDE SEQUENCE [LARGE SCALE GENOMIC DNA]</scope>
    <source>
        <strain evidence="3">DSM 44675</strain>
    </source>
</reference>
<evidence type="ECO:0000256" key="1">
    <source>
        <dbReference type="SAM" id="Phobius"/>
    </source>
</evidence>
<keyword evidence="1" id="KW-1133">Transmembrane helix</keyword>
<organism evidence="2 3">
    <name type="scientific">Rhodococcus maanshanensis</name>
    <dbReference type="NCBI Taxonomy" id="183556"/>
    <lineage>
        <taxon>Bacteria</taxon>
        <taxon>Bacillati</taxon>
        <taxon>Actinomycetota</taxon>
        <taxon>Actinomycetes</taxon>
        <taxon>Mycobacteriales</taxon>
        <taxon>Nocardiaceae</taxon>
        <taxon>Rhodococcus</taxon>
    </lineage>
</organism>
<keyword evidence="1" id="KW-0472">Membrane</keyword>
<proteinExistence type="predicted"/>
<accession>A0A1H7NYM9</accession>
<feature type="transmembrane region" description="Helical" evidence="1">
    <location>
        <begin position="30"/>
        <end position="51"/>
    </location>
</feature>
<keyword evidence="3" id="KW-1185">Reference proteome</keyword>
<protein>
    <submittedName>
        <fullName evidence="2">Uncharacterized protein</fullName>
    </submittedName>
</protein>
<gene>
    <name evidence="2" type="ORF">SAMN05444583_107177</name>
</gene>
<feature type="transmembrane region" description="Helical" evidence="1">
    <location>
        <begin position="57"/>
        <end position="78"/>
    </location>
</feature>
<sequence>MPLPSTGVCGGYGWKVVSQSSPRGNGLFRAALLFFFVGVLAIVAIFVVAATGHEPGLALYLIALACPVGFVLGIIFALRSGRRVRREGNQ</sequence>